<dbReference type="Gene3D" id="1.25.40.420">
    <property type="match status" value="1"/>
</dbReference>
<proteinExistence type="predicted"/>
<reference evidence="2 3" key="1">
    <citation type="journal article" date="2014" name="Genome Biol. Evol.">
        <title>The secreted proteins of Achlya hypogyna and Thraustotheca clavata identify the ancestral oomycete secretome and reveal gene acquisitions by horizontal gene transfer.</title>
        <authorList>
            <person name="Misner I."/>
            <person name="Blouin N."/>
            <person name="Leonard G."/>
            <person name="Richards T.A."/>
            <person name="Lane C.E."/>
        </authorList>
    </citation>
    <scope>NUCLEOTIDE SEQUENCE [LARGE SCALE GENOMIC DNA]</scope>
    <source>
        <strain evidence="2 3">ATCC 34112</strain>
    </source>
</reference>
<dbReference type="InterPro" id="IPR011705">
    <property type="entry name" value="BACK"/>
</dbReference>
<dbReference type="OrthoDB" id="6418787at2759"/>
<dbReference type="PANTHER" id="PTHR24410:SF23">
    <property type="entry name" value="BTB DOMAIN-CONTAINING PROTEIN-RELATED"/>
    <property type="match status" value="1"/>
</dbReference>
<keyword evidence="3" id="KW-1185">Reference proteome</keyword>
<dbReference type="EMBL" id="JNBS01000484">
    <property type="protein sequence ID" value="OQS05217.1"/>
    <property type="molecule type" value="Genomic_DNA"/>
</dbReference>
<dbReference type="Pfam" id="PF00651">
    <property type="entry name" value="BTB"/>
    <property type="match status" value="1"/>
</dbReference>
<protein>
    <recommendedName>
        <fullName evidence="1">BTB domain-containing protein</fullName>
    </recommendedName>
</protein>
<evidence type="ECO:0000313" key="3">
    <source>
        <dbReference type="Proteomes" id="UP000243217"/>
    </source>
</evidence>
<feature type="domain" description="BTB" evidence="1">
    <location>
        <begin position="36"/>
        <end position="103"/>
    </location>
</feature>
<organism evidence="2 3">
    <name type="scientific">Thraustotheca clavata</name>
    <dbReference type="NCBI Taxonomy" id="74557"/>
    <lineage>
        <taxon>Eukaryota</taxon>
        <taxon>Sar</taxon>
        <taxon>Stramenopiles</taxon>
        <taxon>Oomycota</taxon>
        <taxon>Saprolegniomycetes</taxon>
        <taxon>Saprolegniales</taxon>
        <taxon>Achlyaceae</taxon>
        <taxon>Thraustotheca</taxon>
    </lineage>
</organism>
<dbReference type="InterPro" id="IPR051481">
    <property type="entry name" value="BTB-POZ/Galectin-3-binding"/>
</dbReference>
<comment type="caution">
    <text evidence="2">The sequence shown here is derived from an EMBL/GenBank/DDBJ whole genome shotgun (WGS) entry which is preliminary data.</text>
</comment>
<dbReference type="AlphaFoldDB" id="A0A1W0A4L7"/>
<dbReference type="Proteomes" id="UP000243217">
    <property type="component" value="Unassembled WGS sequence"/>
</dbReference>
<dbReference type="STRING" id="74557.A0A1W0A4L7"/>
<evidence type="ECO:0000313" key="2">
    <source>
        <dbReference type="EMBL" id="OQS05217.1"/>
    </source>
</evidence>
<dbReference type="PANTHER" id="PTHR24410">
    <property type="entry name" value="HL07962P-RELATED"/>
    <property type="match status" value="1"/>
</dbReference>
<dbReference type="InterPro" id="IPR000210">
    <property type="entry name" value="BTB/POZ_dom"/>
</dbReference>
<dbReference type="SMART" id="SM00875">
    <property type="entry name" value="BACK"/>
    <property type="match status" value="1"/>
</dbReference>
<name>A0A1W0A4L7_9STRA</name>
<dbReference type="SUPFAM" id="SSF54695">
    <property type="entry name" value="POZ domain"/>
    <property type="match status" value="1"/>
</dbReference>
<dbReference type="PROSITE" id="PS50097">
    <property type="entry name" value="BTB"/>
    <property type="match status" value="1"/>
</dbReference>
<dbReference type="InterPro" id="IPR011333">
    <property type="entry name" value="SKP1/BTB/POZ_sf"/>
</dbReference>
<dbReference type="Gene3D" id="3.30.710.10">
    <property type="entry name" value="Potassium Channel Kv1.1, Chain A"/>
    <property type="match status" value="1"/>
</dbReference>
<accession>A0A1W0A4L7</accession>
<sequence>METPREEMIESFHDHSDLSERLSKHNFRKPDSECCCDVILRVGTSRFYAHRFMLGVSSKPLCVMLTGPMRESKELEVAINGISSEVMELLLTFIYTGNVELSTLNVVPTMAAAEMYELSALREACKQFALRHAKHIFRRNVIEPLPEKLLCELVADENLQIRESTLLDAVLIWGAARIESEDEEDERRGPQLQTILQDVLLLIRFPTMSVRTLYGTVKPLVQKQVIPESYLTEALFFHLNWGAAQSPEHQKRMTPRPFTLSSRKRKRVSFIQTVSFSSPPDQTNDTL</sequence>
<dbReference type="SMART" id="SM00225">
    <property type="entry name" value="BTB"/>
    <property type="match status" value="1"/>
</dbReference>
<evidence type="ECO:0000259" key="1">
    <source>
        <dbReference type="PROSITE" id="PS50097"/>
    </source>
</evidence>
<gene>
    <name evidence="2" type="ORF">THRCLA_02615</name>
</gene>
<dbReference type="CDD" id="cd18186">
    <property type="entry name" value="BTB_POZ_ZBTB_KLHL-like"/>
    <property type="match status" value="1"/>
</dbReference>